<dbReference type="SUPFAM" id="SSF46955">
    <property type="entry name" value="Putative DNA-binding domain"/>
    <property type="match status" value="1"/>
</dbReference>
<keyword evidence="1" id="KW-0238">DNA-binding</keyword>
<sequence length="136" mass="16291">MLQTETYQMKEVCEEVGLTYETLKYYCNEGLVPNHTRDKNNYRIFDRNDINWIKGLTKLRECGMSIKEMKKYMKLCYEGESSIQERKAMLENTRKNLEEEITRINESLQYIEEKQVYYDQVLAGEIELTSSLLKME</sequence>
<comment type="caution">
    <text evidence="4">The sequence shown here is derived from an EMBL/GenBank/DDBJ whole genome shotgun (WGS) entry which is preliminary data.</text>
</comment>
<dbReference type="PANTHER" id="PTHR30204">
    <property type="entry name" value="REDOX-CYCLING DRUG-SENSING TRANSCRIPTIONAL ACTIVATOR SOXR"/>
    <property type="match status" value="1"/>
</dbReference>
<keyword evidence="2" id="KW-0175">Coiled coil</keyword>
<dbReference type="PANTHER" id="PTHR30204:SF98">
    <property type="entry name" value="HTH-TYPE TRANSCRIPTIONAL REGULATOR ADHR"/>
    <property type="match status" value="1"/>
</dbReference>
<reference evidence="4" key="2">
    <citation type="submission" date="2021-04" db="EMBL/GenBank/DDBJ databases">
        <authorList>
            <person name="Gilroy R."/>
        </authorList>
    </citation>
    <scope>NUCLEOTIDE SEQUENCE</scope>
    <source>
        <strain evidence="4">CHK169-4300</strain>
    </source>
</reference>
<dbReference type="PROSITE" id="PS50937">
    <property type="entry name" value="HTH_MERR_2"/>
    <property type="match status" value="1"/>
</dbReference>
<gene>
    <name evidence="4" type="ORF">H9808_05900</name>
</gene>
<evidence type="ECO:0000259" key="3">
    <source>
        <dbReference type="PROSITE" id="PS50937"/>
    </source>
</evidence>
<name>A0A9D2G1E6_9LACT</name>
<dbReference type="GO" id="GO:0003700">
    <property type="term" value="F:DNA-binding transcription factor activity"/>
    <property type="evidence" value="ECO:0007669"/>
    <property type="project" value="InterPro"/>
</dbReference>
<evidence type="ECO:0000313" key="4">
    <source>
        <dbReference type="EMBL" id="HIZ71284.1"/>
    </source>
</evidence>
<organism evidence="4 5">
    <name type="scientific">Candidatus Atopostipes pullistercoris</name>
    <dbReference type="NCBI Taxonomy" id="2838467"/>
    <lineage>
        <taxon>Bacteria</taxon>
        <taxon>Bacillati</taxon>
        <taxon>Bacillota</taxon>
        <taxon>Bacilli</taxon>
        <taxon>Lactobacillales</taxon>
        <taxon>Carnobacteriaceae</taxon>
        <taxon>Atopostipes</taxon>
    </lineage>
</organism>
<evidence type="ECO:0000256" key="2">
    <source>
        <dbReference type="SAM" id="Coils"/>
    </source>
</evidence>
<reference evidence="4" key="1">
    <citation type="journal article" date="2021" name="PeerJ">
        <title>Extensive microbial diversity within the chicken gut microbiome revealed by metagenomics and culture.</title>
        <authorList>
            <person name="Gilroy R."/>
            <person name="Ravi A."/>
            <person name="Getino M."/>
            <person name="Pursley I."/>
            <person name="Horton D.L."/>
            <person name="Alikhan N.F."/>
            <person name="Baker D."/>
            <person name="Gharbi K."/>
            <person name="Hall N."/>
            <person name="Watson M."/>
            <person name="Adriaenssens E.M."/>
            <person name="Foster-Nyarko E."/>
            <person name="Jarju S."/>
            <person name="Secka A."/>
            <person name="Antonio M."/>
            <person name="Oren A."/>
            <person name="Chaudhuri R.R."/>
            <person name="La Ragione R."/>
            <person name="Hildebrand F."/>
            <person name="Pallen M.J."/>
        </authorList>
    </citation>
    <scope>NUCLEOTIDE SEQUENCE</scope>
    <source>
        <strain evidence="4">CHK169-4300</strain>
    </source>
</reference>
<dbReference type="AlphaFoldDB" id="A0A9D2G1E6"/>
<protein>
    <submittedName>
        <fullName evidence="4">MerR family transcriptional regulator</fullName>
    </submittedName>
</protein>
<dbReference type="GO" id="GO:0003677">
    <property type="term" value="F:DNA binding"/>
    <property type="evidence" value="ECO:0007669"/>
    <property type="project" value="UniProtKB-KW"/>
</dbReference>
<evidence type="ECO:0000313" key="5">
    <source>
        <dbReference type="Proteomes" id="UP000824106"/>
    </source>
</evidence>
<dbReference type="Pfam" id="PF13411">
    <property type="entry name" value="MerR_1"/>
    <property type="match status" value="1"/>
</dbReference>
<dbReference type="CDD" id="cd01109">
    <property type="entry name" value="HTH_YyaN"/>
    <property type="match status" value="1"/>
</dbReference>
<dbReference type="InterPro" id="IPR009061">
    <property type="entry name" value="DNA-bd_dom_put_sf"/>
</dbReference>
<dbReference type="InterPro" id="IPR047057">
    <property type="entry name" value="MerR_fam"/>
</dbReference>
<dbReference type="SMART" id="SM00422">
    <property type="entry name" value="HTH_MERR"/>
    <property type="match status" value="1"/>
</dbReference>
<evidence type="ECO:0000256" key="1">
    <source>
        <dbReference type="ARBA" id="ARBA00023125"/>
    </source>
</evidence>
<accession>A0A9D2G1E6</accession>
<dbReference type="EMBL" id="DXAZ01000089">
    <property type="protein sequence ID" value="HIZ71284.1"/>
    <property type="molecule type" value="Genomic_DNA"/>
</dbReference>
<proteinExistence type="predicted"/>
<feature type="domain" description="HTH merR-type" evidence="3">
    <location>
        <begin position="6"/>
        <end position="75"/>
    </location>
</feature>
<dbReference type="Proteomes" id="UP000824106">
    <property type="component" value="Unassembled WGS sequence"/>
</dbReference>
<dbReference type="Gene3D" id="1.10.1660.10">
    <property type="match status" value="1"/>
</dbReference>
<dbReference type="InterPro" id="IPR000551">
    <property type="entry name" value="MerR-type_HTH_dom"/>
</dbReference>
<feature type="coiled-coil region" evidence="2">
    <location>
        <begin position="80"/>
        <end position="114"/>
    </location>
</feature>